<dbReference type="RefSeq" id="WP_136534906.1">
    <property type="nucleotide sequence ID" value="NZ_STGY01000047.1"/>
</dbReference>
<dbReference type="InterPro" id="IPR007061">
    <property type="entry name" value="MST-like"/>
</dbReference>
<evidence type="ECO:0000313" key="1">
    <source>
        <dbReference type="EMBL" id="THV41274.1"/>
    </source>
</evidence>
<comment type="caution">
    <text evidence="1">The sequence shown here is derived from an EMBL/GenBank/DDBJ whole genome shotgun (WGS) entry which is preliminary data.</text>
</comment>
<dbReference type="EMBL" id="STGY01000047">
    <property type="protein sequence ID" value="THV41274.1"/>
    <property type="molecule type" value="Genomic_DNA"/>
</dbReference>
<gene>
    <name evidence="1" type="ORF">FAB82_12705</name>
</gene>
<dbReference type="AlphaFoldDB" id="A0A4S8QKK7"/>
<dbReference type="OrthoDB" id="4548523at2"/>
<evidence type="ECO:0000313" key="2">
    <source>
        <dbReference type="Proteomes" id="UP000308760"/>
    </source>
</evidence>
<reference evidence="2" key="1">
    <citation type="submission" date="2019-04" db="EMBL/GenBank/DDBJ databases">
        <title>Nocardioides xinjiangensis sp. nov.</title>
        <authorList>
            <person name="Liu S."/>
        </authorList>
    </citation>
    <scope>NUCLEOTIDE SEQUENCE [LARGE SCALE GENOMIC DNA]</scope>
    <source>
        <strain evidence="2">18</strain>
    </source>
</reference>
<dbReference type="Pfam" id="PF04978">
    <property type="entry name" value="MST"/>
    <property type="match status" value="1"/>
</dbReference>
<dbReference type="InterPro" id="IPR034660">
    <property type="entry name" value="DinB/YfiT-like"/>
</dbReference>
<organism evidence="1 2">
    <name type="scientific">Glycomyces buryatensis</name>
    <dbReference type="NCBI Taxonomy" id="2570927"/>
    <lineage>
        <taxon>Bacteria</taxon>
        <taxon>Bacillati</taxon>
        <taxon>Actinomycetota</taxon>
        <taxon>Actinomycetes</taxon>
        <taxon>Glycomycetales</taxon>
        <taxon>Glycomycetaceae</taxon>
        <taxon>Glycomyces</taxon>
    </lineage>
</organism>
<proteinExistence type="predicted"/>
<sequence>MPIKTFVDRARDPRTARPPLADEHTTLTAFLRWQRQTLELKCSGLDAEQLAHRPVGTSALSLLGLMRHLADAERFWFRRVMSGTEAPPLFETPSDPDGGFNGVAADPSLVAQAWDAWRAEVAFADRFIASTPDLDTTGHEPGEGPISLRWVLMHLLEEYARHNGHADLLREQIDGAVGQ</sequence>
<dbReference type="Gene3D" id="1.20.120.450">
    <property type="entry name" value="dinb family like domain"/>
    <property type="match status" value="1"/>
</dbReference>
<protein>
    <submittedName>
        <fullName evidence="1">DinB family protein</fullName>
    </submittedName>
</protein>
<accession>A0A4S8QKK7</accession>
<dbReference type="Proteomes" id="UP000308760">
    <property type="component" value="Unassembled WGS sequence"/>
</dbReference>
<reference evidence="1 2" key="2">
    <citation type="submission" date="2019-05" db="EMBL/GenBank/DDBJ databases">
        <title>Glycomyces buryatensis sp. nov.</title>
        <authorList>
            <person name="Nikitina E."/>
        </authorList>
    </citation>
    <scope>NUCLEOTIDE SEQUENCE [LARGE SCALE GENOMIC DNA]</scope>
    <source>
        <strain evidence="1 2">18</strain>
    </source>
</reference>
<keyword evidence="2" id="KW-1185">Reference proteome</keyword>
<name>A0A4S8QKK7_9ACTN</name>
<dbReference type="SUPFAM" id="SSF109854">
    <property type="entry name" value="DinB/YfiT-like putative metalloenzymes"/>
    <property type="match status" value="1"/>
</dbReference>